<dbReference type="AlphaFoldDB" id="A0A067M3V3"/>
<protein>
    <submittedName>
        <fullName evidence="1">Uncharacterized protein</fullName>
    </submittedName>
</protein>
<name>A0A067M3V3_BOTB1</name>
<dbReference type="EMBL" id="KL198079">
    <property type="protein sequence ID" value="KDQ09360.1"/>
    <property type="molecule type" value="Genomic_DNA"/>
</dbReference>
<reference evidence="2" key="1">
    <citation type="journal article" date="2014" name="Proc. Natl. Acad. Sci. U.S.A.">
        <title>Extensive sampling of basidiomycete genomes demonstrates inadequacy of the white-rot/brown-rot paradigm for wood decay fungi.</title>
        <authorList>
            <person name="Riley R."/>
            <person name="Salamov A.A."/>
            <person name="Brown D.W."/>
            <person name="Nagy L.G."/>
            <person name="Floudas D."/>
            <person name="Held B.W."/>
            <person name="Levasseur A."/>
            <person name="Lombard V."/>
            <person name="Morin E."/>
            <person name="Otillar R."/>
            <person name="Lindquist E.A."/>
            <person name="Sun H."/>
            <person name="LaButti K.M."/>
            <person name="Schmutz J."/>
            <person name="Jabbour D."/>
            <person name="Luo H."/>
            <person name="Baker S.E."/>
            <person name="Pisabarro A.G."/>
            <person name="Walton J.D."/>
            <person name="Blanchette R.A."/>
            <person name="Henrissat B."/>
            <person name="Martin F."/>
            <person name="Cullen D."/>
            <person name="Hibbett D.S."/>
            <person name="Grigoriev I.V."/>
        </authorList>
    </citation>
    <scope>NUCLEOTIDE SEQUENCE [LARGE SCALE GENOMIC DNA]</scope>
    <source>
        <strain evidence="2">FD-172 SS1</strain>
    </source>
</reference>
<dbReference type="HOGENOM" id="CLU_1461088_0_0_1"/>
<accession>A0A067M3V3</accession>
<evidence type="ECO:0000313" key="2">
    <source>
        <dbReference type="Proteomes" id="UP000027195"/>
    </source>
</evidence>
<evidence type="ECO:0000313" key="1">
    <source>
        <dbReference type="EMBL" id="KDQ09360.1"/>
    </source>
</evidence>
<organism evidence="1 2">
    <name type="scientific">Botryobasidium botryosum (strain FD-172 SS1)</name>
    <dbReference type="NCBI Taxonomy" id="930990"/>
    <lineage>
        <taxon>Eukaryota</taxon>
        <taxon>Fungi</taxon>
        <taxon>Dikarya</taxon>
        <taxon>Basidiomycota</taxon>
        <taxon>Agaricomycotina</taxon>
        <taxon>Agaricomycetes</taxon>
        <taxon>Cantharellales</taxon>
        <taxon>Botryobasidiaceae</taxon>
        <taxon>Botryobasidium</taxon>
    </lineage>
</organism>
<dbReference type="Proteomes" id="UP000027195">
    <property type="component" value="Unassembled WGS sequence"/>
</dbReference>
<gene>
    <name evidence="1" type="ORF">BOTBODRAFT_37117</name>
</gene>
<proteinExistence type="predicted"/>
<keyword evidence="2" id="KW-1185">Reference proteome</keyword>
<dbReference type="InParanoid" id="A0A067M3V3"/>
<sequence>MTSVIMVTRKRSDSTPGGITRCESTHIGHHLLYKTALVVNHHTLEGWMGDLLCNFAIWECRLNAKAKRTERRAEYSGCYFSRPRLLIANTLDIGVDVISTNTILRVPRLRLGRAFPSRKLVEVQRPYTIAYELGVVIAPPQREPISIHRVLGSTRGGCVVDPALVARPPVFPGDFERVVRGEWRG</sequence>